<comment type="caution">
    <text evidence="4">The sequence shown here is derived from an EMBL/GenBank/DDBJ whole genome shotgun (WGS) entry which is preliminary data.</text>
</comment>
<name>A0A0F4LIN9_9LACO</name>
<accession>A0A0F4LIN9</accession>
<evidence type="ECO:0000313" key="5">
    <source>
        <dbReference type="Proteomes" id="UP000033612"/>
    </source>
</evidence>
<dbReference type="InterPro" id="IPR050624">
    <property type="entry name" value="HTH-type_Tx_Regulator"/>
</dbReference>
<feature type="domain" description="HTH tetR-type" evidence="3">
    <location>
        <begin position="3"/>
        <end position="63"/>
    </location>
</feature>
<dbReference type="GO" id="GO:0003677">
    <property type="term" value="F:DNA binding"/>
    <property type="evidence" value="ECO:0007669"/>
    <property type="project" value="UniProtKB-UniRule"/>
</dbReference>
<dbReference type="PRINTS" id="PR00455">
    <property type="entry name" value="HTHTETR"/>
</dbReference>
<proteinExistence type="predicted"/>
<dbReference type="STRING" id="1218506.JF75_05870"/>
<dbReference type="HOGENOM" id="CLU_069356_27_3_9"/>
<dbReference type="Pfam" id="PF00440">
    <property type="entry name" value="TetR_N"/>
    <property type="match status" value="1"/>
</dbReference>
<dbReference type="PANTHER" id="PTHR43479:SF11">
    <property type="entry name" value="ACREF_ENVCD OPERON REPRESSOR-RELATED"/>
    <property type="match status" value="1"/>
</dbReference>
<keyword evidence="1 2" id="KW-0238">DNA-binding</keyword>
<dbReference type="InterPro" id="IPR001647">
    <property type="entry name" value="HTH_TetR"/>
</dbReference>
<dbReference type="AlphaFoldDB" id="A0A0F4LIN9"/>
<sequence>MSGNVEQRILTAFSQLLIHNGYQRTTTKRIAQVAQVNESTLFRHFKDKRGILQQLISKYRDDIQMINKNYQLVGDLDKDIMNFSIIYQNFIKQHLALFLTGIRESQNLPELQTVIKNLLDLIRKILAEKFEQMQKTGEIAQDIDKNVEIDNLVLLNLGQAIMQHSFPNCVFQTQPHAFVQNNIRTYSQHLKPKK</sequence>
<dbReference type="PATRIC" id="fig|1218506.3.peg.637"/>
<dbReference type="PROSITE" id="PS50977">
    <property type="entry name" value="HTH_TETR_2"/>
    <property type="match status" value="1"/>
</dbReference>
<dbReference type="Proteomes" id="UP000033612">
    <property type="component" value="Unassembled WGS sequence"/>
</dbReference>
<gene>
    <name evidence="4" type="ORF">JF75_05870</name>
</gene>
<dbReference type="EMBL" id="JXLH01000011">
    <property type="protein sequence ID" value="KJY58737.1"/>
    <property type="molecule type" value="Genomic_DNA"/>
</dbReference>
<dbReference type="RefSeq" id="WP_046331782.1">
    <property type="nucleotide sequence ID" value="NZ_JBHTBO010000011.1"/>
</dbReference>
<evidence type="ECO:0000313" key="4">
    <source>
        <dbReference type="EMBL" id="KJY58737.1"/>
    </source>
</evidence>
<dbReference type="PANTHER" id="PTHR43479">
    <property type="entry name" value="ACREF/ENVCD OPERON REPRESSOR-RELATED"/>
    <property type="match status" value="1"/>
</dbReference>
<organism evidence="4 5">
    <name type="scientific">Lactobacillus kimbladii</name>
    <dbReference type="NCBI Taxonomy" id="1218506"/>
    <lineage>
        <taxon>Bacteria</taxon>
        <taxon>Bacillati</taxon>
        <taxon>Bacillota</taxon>
        <taxon>Bacilli</taxon>
        <taxon>Lactobacillales</taxon>
        <taxon>Lactobacillaceae</taxon>
        <taxon>Lactobacillus</taxon>
    </lineage>
</organism>
<feature type="DNA-binding region" description="H-T-H motif" evidence="2">
    <location>
        <begin position="26"/>
        <end position="45"/>
    </location>
</feature>
<dbReference type="OrthoDB" id="277085at2"/>
<evidence type="ECO:0000256" key="1">
    <source>
        <dbReference type="ARBA" id="ARBA00023125"/>
    </source>
</evidence>
<dbReference type="Gene3D" id="1.10.357.10">
    <property type="entry name" value="Tetracycline Repressor, domain 2"/>
    <property type="match status" value="1"/>
</dbReference>
<keyword evidence="5" id="KW-1185">Reference proteome</keyword>
<evidence type="ECO:0000259" key="3">
    <source>
        <dbReference type="PROSITE" id="PS50977"/>
    </source>
</evidence>
<protein>
    <submittedName>
        <fullName evidence="4">TetR family transcriptional regulator</fullName>
    </submittedName>
</protein>
<dbReference type="InterPro" id="IPR009057">
    <property type="entry name" value="Homeodomain-like_sf"/>
</dbReference>
<dbReference type="SUPFAM" id="SSF46689">
    <property type="entry name" value="Homeodomain-like"/>
    <property type="match status" value="1"/>
</dbReference>
<dbReference type="SUPFAM" id="SSF48498">
    <property type="entry name" value="Tetracyclin repressor-like, C-terminal domain"/>
    <property type="match status" value="1"/>
</dbReference>
<dbReference type="InterPro" id="IPR036271">
    <property type="entry name" value="Tet_transcr_reg_TetR-rel_C_sf"/>
</dbReference>
<reference evidence="4 5" key="1">
    <citation type="submission" date="2015-01" db="EMBL/GenBank/DDBJ databases">
        <title>Comparative genomics of the lactic acid bacteria isolated from the honey bee gut.</title>
        <authorList>
            <person name="Ellegaard K.M."/>
            <person name="Tamarit D."/>
            <person name="Javelind E."/>
            <person name="Olofsson T."/>
            <person name="Andersson S.G."/>
            <person name="Vasquez A."/>
        </authorList>
    </citation>
    <scope>NUCLEOTIDE SEQUENCE [LARGE SCALE GENOMIC DNA]</scope>
    <source>
        <strain evidence="4 5">Hma2</strain>
    </source>
</reference>
<evidence type="ECO:0000256" key="2">
    <source>
        <dbReference type="PROSITE-ProRule" id="PRU00335"/>
    </source>
</evidence>